<keyword evidence="3" id="KW-1185">Reference proteome</keyword>
<dbReference type="EMBL" id="BSOG01000002">
    <property type="protein sequence ID" value="GLR13619.1"/>
    <property type="molecule type" value="Genomic_DNA"/>
</dbReference>
<dbReference type="PROSITE" id="PS51257">
    <property type="entry name" value="PROKAR_LIPOPROTEIN"/>
    <property type="match status" value="1"/>
</dbReference>
<dbReference type="Pfam" id="PF05751">
    <property type="entry name" value="FixH"/>
    <property type="match status" value="1"/>
</dbReference>
<sequence length="176" mass="18937">MSDSNRWYRQPVVLLFLGLLLVTVLACIHLIKVAIQSNDGLVVDDYYKRGNEIGMEMARDQQASALGLSAQLFMAEDGQSVRVLLVPLPASPAPLKLRFAHPTRSGLDQVVTLQPVDGAMLSGRLASPLVSQRWLVQLEDETAKWRLRAEAKVGPGATLGLSSTPATAAPVAVPAQ</sequence>
<evidence type="ECO:0000256" key="1">
    <source>
        <dbReference type="SAM" id="MobiDB-lite"/>
    </source>
</evidence>
<proteinExistence type="predicted"/>
<protein>
    <submittedName>
        <fullName evidence="2">Membrane protein</fullName>
    </submittedName>
</protein>
<evidence type="ECO:0000313" key="2">
    <source>
        <dbReference type="EMBL" id="GLR13619.1"/>
    </source>
</evidence>
<evidence type="ECO:0000313" key="3">
    <source>
        <dbReference type="Proteomes" id="UP001156706"/>
    </source>
</evidence>
<accession>A0ABQ5YL25</accession>
<feature type="compositionally biased region" description="Low complexity" evidence="1">
    <location>
        <begin position="164"/>
        <end position="176"/>
    </location>
</feature>
<gene>
    <name evidence="2" type="ORF">GCM10007907_24090</name>
</gene>
<dbReference type="RefSeq" id="WP_284196711.1">
    <property type="nucleotide sequence ID" value="NZ_BSOG01000002.1"/>
</dbReference>
<comment type="caution">
    <text evidence="2">The sequence shown here is derived from an EMBL/GenBank/DDBJ whole genome shotgun (WGS) entry which is preliminary data.</text>
</comment>
<dbReference type="InterPro" id="IPR008620">
    <property type="entry name" value="FixH"/>
</dbReference>
<dbReference type="Proteomes" id="UP001156706">
    <property type="component" value="Unassembled WGS sequence"/>
</dbReference>
<organism evidence="2 3">
    <name type="scientific">Chitinimonas prasina</name>
    <dbReference type="NCBI Taxonomy" id="1434937"/>
    <lineage>
        <taxon>Bacteria</taxon>
        <taxon>Pseudomonadati</taxon>
        <taxon>Pseudomonadota</taxon>
        <taxon>Betaproteobacteria</taxon>
        <taxon>Neisseriales</taxon>
        <taxon>Chitinibacteraceae</taxon>
        <taxon>Chitinimonas</taxon>
    </lineage>
</organism>
<reference evidence="3" key="1">
    <citation type="journal article" date="2019" name="Int. J. Syst. Evol. Microbiol.">
        <title>The Global Catalogue of Microorganisms (GCM) 10K type strain sequencing project: providing services to taxonomists for standard genome sequencing and annotation.</title>
        <authorList>
            <consortium name="The Broad Institute Genomics Platform"/>
            <consortium name="The Broad Institute Genome Sequencing Center for Infectious Disease"/>
            <person name="Wu L."/>
            <person name="Ma J."/>
        </authorList>
    </citation>
    <scope>NUCLEOTIDE SEQUENCE [LARGE SCALE GENOMIC DNA]</scope>
    <source>
        <strain evidence="3">NBRC 110044</strain>
    </source>
</reference>
<name>A0ABQ5YL25_9NEIS</name>
<feature type="region of interest" description="Disordered" evidence="1">
    <location>
        <begin position="156"/>
        <end position="176"/>
    </location>
</feature>